<evidence type="ECO:0000313" key="3">
    <source>
        <dbReference type="Proteomes" id="UP000824190"/>
    </source>
</evidence>
<organism evidence="2 3">
    <name type="scientific">Candidatus Corynebacterium avicola</name>
    <dbReference type="NCBI Taxonomy" id="2838527"/>
    <lineage>
        <taxon>Bacteria</taxon>
        <taxon>Bacillati</taxon>
        <taxon>Actinomycetota</taxon>
        <taxon>Actinomycetes</taxon>
        <taxon>Mycobacteriales</taxon>
        <taxon>Corynebacteriaceae</taxon>
        <taxon>Corynebacterium</taxon>
    </lineage>
</organism>
<sequence length="366" mass="40367">MTTSENRAVSDGVLQSAEPPTRPTDWYLAGVASRRRKRIARHFPSRRPASRAELDATGLTRAARERAYVSSEHGMFVPLELLRDQVTPSGRPQRRFDAVTLVRSHGLRRPAHLPTGFGAGAMFGMRYFCDDEPLEFLVPRGTRSPGIGHLRYRSTRGLDEYRASAVHPDPQVPGLAVAAPGTAFGHMLRALQDDSPDREMRWRVPDLTAVHPTLDQGFIRSVQVSDAFHQALGAAVTGDPGQLTGVTLDRAAAVLGATDVGAESPPETLMRLVLADLSPGMRTQIPVWEDDGSLLTVVDMGWEEQRLFLFYDGAHHLQRTQRDHDSRVLTVLQRDRGRVHRVTAGQLATVDAVMELREAVRQGLAS</sequence>
<dbReference type="EMBL" id="DXGC01000070">
    <property type="protein sequence ID" value="HIW91486.1"/>
    <property type="molecule type" value="Genomic_DNA"/>
</dbReference>
<name>A0A9D1UM09_9CORY</name>
<reference evidence="2" key="1">
    <citation type="journal article" date="2021" name="PeerJ">
        <title>Extensive microbial diversity within the chicken gut microbiome revealed by metagenomics and culture.</title>
        <authorList>
            <person name="Gilroy R."/>
            <person name="Ravi A."/>
            <person name="Getino M."/>
            <person name="Pursley I."/>
            <person name="Horton D.L."/>
            <person name="Alikhan N.F."/>
            <person name="Baker D."/>
            <person name="Gharbi K."/>
            <person name="Hall N."/>
            <person name="Watson M."/>
            <person name="Adriaenssens E.M."/>
            <person name="Foster-Nyarko E."/>
            <person name="Jarju S."/>
            <person name="Secka A."/>
            <person name="Antonio M."/>
            <person name="Oren A."/>
            <person name="Chaudhuri R.R."/>
            <person name="La Ragione R."/>
            <person name="Hildebrand F."/>
            <person name="Pallen M.J."/>
        </authorList>
    </citation>
    <scope>NUCLEOTIDE SEQUENCE</scope>
    <source>
        <strain evidence="2">CHK32-1732</strain>
    </source>
</reference>
<reference evidence="2" key="2">
    <citation type="submission" date="2021-04" db="EMBL/GenBank/DDBJ databases">
        <authorList>
            <person name="Gilroy R."/>
        </authorList>
    </citation>
    <scope>NUCLEOTIDE SEQUENCE</scope>
    <source>
        <strain evidence="2">CHK32-1732</strain>
    </source>
</reference>
<dbReference type="Proteomes" id="UP000824190">
    <property type="component" value="Unassembled WGS sequence"/>
</dbReference>
<protein>
    <submittedName>
        <fullName evidence="2">Uncharacterized protein</fullName>
    </submittedName>
</protein>
<evidence type="ECO:0000313" key="2">
    <source>
        <dbReference type="EMBL" id="HIW91486.1"/>
    </source>
</evidence>
<proteinExistence type="predicted"/>
<dbReference type="AlphaFoldDB" id="A0A9D1UM09"/>
<feature type="region of interest" description="Disordered" evidence="1">
    <location>
        <begin position="1"/>
        <end position="21"/>
    </location>
</feature>
<comment type="caution">
    <text evidence="2">The sequence shown here is derived from an EMBL/GenBank/DDBJ whole genome shotgun (WGS) entry which is preliminary data.</text>
</comment>
<accession>A0A9D1UM09</accession>
<evidence type="ECO:0000256" key="1">
    <source>
        <dbReference type="SAM" id="MobiDB-lite"/>
    </source>
</evidence>
<gene>
    <name evidence="2" type="ORF">H9870_07495</name>
</gene>